<feature type="transmembrane region" description="Helical" evidence="6">
    <location>
        <begin position="157"/>
        <end position="180"/>
    </location>
</feature>
<keyword evidence="2" id="KW-0813">Transport</keyword>
<feature type="transmembrane region" description="Helical" evidence="6">
    <location>
        <begin position="266"/>
        <end position="284"/>
    </location>
</feature>
<organism evidence="8 9">
    <name type="scientific">Saccharibacillus brassicae</name>
    <dbReference type="NCBI Taxonomy" id="2583377"/>
    <lineage>
        <taxon>Bacteria</taxon>
        <taxon>Bacillati</taxon>
        <taxon>Bacillota</taxon>
        <taxon>Bacilli</taxon>
        <taxon>Bacillales</taxon>
        <taxon>Paenibacillaceae</taxon>
        <taxon>Saccharibacillus</taxon>
    </lineage>
</organism>
<dbReference type="InterPro" id="IPR036259">
    <property type="entry name" value="MFS_trans_sf"/>
</dbReference>
<dbReference type="RefSeq" id="WP_141448107.1">
    <property type="nucleotide sequence ID" value="NZ_CP041217.1"/>
</dbReference>
<keyword evidence="4 6" id="KW-1133">Transmembrane helix</keyword>
<dbReference type="InterPro" id="IPR020846">
    <property type="entry name" value="MFS_dom"/>
</dbReference>
<dbReference type="Pfam" id="PF07690">
    <property type="entry name" value="MFS_1"/>
    <property type="match status" value="1"/>
</dbReference>
<feature type="domain" description="Major facilitator superfamily (MFS) profile" evidence="7">
    <location>
        <begin position="2"/>
        <end position="380"/>
    </location>
</feature>
<sequence>MRKIYLILAIVVAALNLRPLMTSAAPLLATIQSHLGMSGTAASLLTTLPVLCMGLFAPLAAGISGRIGLERTIWAALLLITGMTALRGIGESVSLLIMTAVAGGIGISLAGPLLSAFIKKYFPAHPAVVSVYSAAMTAGAALSSGLSVPLYERSGQHLPFALAIWALPGLAALLIWAALARRRSESAARMPYALPLRSRQARRLTLFFGLMAGIFYSVTAWIAPIAVSLGYTPGEAAVCLTVFALIQIPVSLIVPGIVAKFGQTRIVLLLCSTFELAGIVLLLAGAPALLAAVSLGLGAGGLFPLALMLPIAEAKSPEEAGGWAAMTQGGGYVIGALGPLAIGLLHDAAGTFAAPLSLLLVMIAAMMGVQWKMTGGANARRAD</sequence>
<dbReference type="GO" id="GO:0005886">
    <property type="term" value="C:plasma membrane"/>
    <property type="evidence" value="ECO:0007669"/>
    <property type="project" value="UniProtKB-SubCell"/>
</dbReference>
<dbReference type="PROSITE" id="PS50850">
    <property type="entry name" value="MFS"/>
    <property type="match status" value="1"/>
</dbReference>
<feature type="transmembrane region" description="Helical" evidence="6">
    <location>
        <begin position="323"/>
        <end position="346"/>
    </location>
</feature>
<proteinExistence type="predicted"/>
<evidence type="ECO:0000256" key="5">
    <source>
        <dbReference type="ARBA" id="ARBA00023136"/>
    </source>
</evidence>
<accession>A0A4Y6UV19</accession>
<dbReference type="InterPro" id="IPR052524">
    <property type="entry name" value="MFS_Cyanate_Porter"/>
</dbReference>
<feature type="transmembrane region" description="Helical" evidence="6">
    <location>
        <begin position="40"/>
        <end position="60"/>
    </location>
</feature>
<comment type="subcellular location">
    <subcellularLocation>
        <location evidence="1">Cell membrane</location>
        <topology evidence="1">Multi-pass membrane protein</topology>
    </subcellularLocation>
</comment>
<dbReference type="Gene3D" id="1.20.1250.20">
    <property type="entry name" value="MFS general substrate transporter like domains"/>
    <property type="match status" value="1"/>
</dbReference>
<evidence type="ECO:0000313" key="9">
    <source>
        <dbReference type="Proteomes" id="UP000316968"/>
    </source>
</evidence>
<evidence type="ECO:0000256" key="1">
    <source>
        <dbReference type="ARBA" id="ARBA00004651"/>
    </source>
</evidence>
<keyword evidence="9" id="KW-1185">Reference proteome</keyword>
<evidence type="ECO:0000256" key="3">
    <source>
        <dbReference type="ARBA" id="ARBA00022692"/>
    </source>
</evidence>
<keyword evidence="5 6" id="KW-0472">Membrane</keyword>
<evidence type="ECO:0000256" key="6">
    <source>
        <dbReference type="SAM" id="Phobius"/>
    </source>
</evidence>
<dbReference type="KEGG" id="saca:FFV09_12355"/>
<keyword evidence="3 6" id="KW-0812">Transmembrane</keyword>
<evidence type="ECO:0000256" key="2">
    <source>
        <dbReference type="ARBA" id="ARBA00022448"/>
    </source>
</evidence>
<feature type="transmembrane region" description="Helical" evidence="6">
    <location>
        <begin position="290"/>
        <end position="311"/>
    </location>
</feature>
<dbReference type="GO" id="GO:0022857">
    <property type="term" value="F:transmembrane transporter activity"/>
    <property type="evidence" value="ECO:0007669"/>
    <property type="project" value="InterPro"/>
</dbReference>
<feature type="transmembrane region" description="Helical" evidence="6">
    <location>
        <begin position="235"/>
        <end position="254"/>
    </location>
</feature>
<evidence type="ECO:0000256" key="4">
    <source>
        <dbReference type="ARBA" id="ARBA00022989"/>
    </source>
</evidence>
<evidence type="ECO:0000259" key="7">
    <source>
        <dbReference type="PROSITE" id="PS50850"/>
    </source>
</evidence>
<dbReference type="PANTHER" id="PTHR23523">
    <property type="match status" value="1"/>
</dbReference>
<name>A0A4Y6UV19_SACBS</name>
<dbReference type="InterPro" id="IPR011701">
    <property type="entry name" value="MFS"/>
</dbReference>
<dbReference type="AlphaFoldDB" id="A0A4Y6UV19"/>
<dbReference type="OrthoDB" id="9797740at2"/>
<dbReference type="PANTHER" id="PTHR23523:SF1">
    <property type="entry name" value="CYANATE TRANSPORT PROTEIN CYNX"/>
    <property type="match status" value="1"/>
</dbReference>
<feature type="transmembrane region" description="Helical" evidence="6">
    <location>
        <begin position="352"/>
        <end position="371"/>
    </location>
</feature>
<reference evidence="8 9" key="1">
    <citation type="submission" date="2019-06" db="EMBL/GenBank/DDBJ databases">
        <title>Saccharibacillus brassicae sp. nov., an endophytic bacterium isolated from Chinese cabbage seeds (Brassica pekinensis).</title>
        <authorList>
            <person name="Jiang L."/>
            <person name="Lee J."/>
            <person name="Kim S.W."/>
        </authorList>
    </citation>
    <scope>NUCLEOTIDE SEQUENCE [LARGE SCALE GENOMIC DNA]</scope>
    <source>
        <strain evidence="9">KCTC 43072 / ATSA2</strain>
    </source>
</reference>
<evidence type="ECO:0000313" key="8">
    <source>
        <dbReference type="EMBL" id="QDH21562.1"/>
    </source>
</evidence>
<dbReference type="SUPFAM" id="SSF103473">
    <property type="entry name" value="MFS general substrate transporter"/>
    <property type="match status" value="1"/>
</dbReference>
<protein>
    <submittedName>
        <fullName evidence="8">MFS transporter</fullName>
    </submittedName>
</protein>
<dbReference type="EMBL" id="CP041217">
    <property type="protein sequence ID" value="QDH21562.1"/>
    <property type="molecule type" value="Genomic_DNA"/>
</dbReference>
<feature type="transmembrane region" description="Helical" evidence="6">
    <location>
        <begin position="95"/>
        <end position="117"/>
    </location>
</feature>
<feature type="transmembrane region" description="Helical" evidence="6">
    <location>
        <begin position="204"/>
        <end position="223"/>
    </location>
</feature>
<feature type="transmembrane region" description="Helical" evidence="6">
    <location>
        <begin position="129"/>
        <end position="151"/>
    </location>
</feature>
<feature type="transmembrane region" description="Helical" evidence="6">
    <location>
        <begin position="72"/>
        <end position="89"/>
    </location>
</feature>
<gene>
    <name evidence="8" type="ORF">FFV09_12355</name>
</gene>
<dbReference type="Proteomes" id="UP000316968">
    <property type="component" value="Chromosome"/>
</dbReference>